<dbReference type="OrthoDB" id="3233705at2759"/>
<gene>
    <name evidence="2" type="ORF">RSOL_393090</name>
</gene>
<protein>
    <submittedName>
        <fullName evidence="2">Chromatin organization modifier (Chromo) domain protein</fullName>
    </submittedName>
</protein>
<sequence>MNATRKQAQDALVLAQSHQKKAYNKGRHNIQFQPGDKVLINPHTLKLLKDIKGLGNKLLMKYDGPFEVMSQVSPVAYRLRLPKGYMMHPVINIAHLEPYSSSSPEYGERPSRHLNRESFEEAPEYEVEKIMDEKLTKQGLKRVRKYKIRWKGYGPEYDKWLTAYRLRNAPEVLAEWKIRKIDSHSN</sequence>
<feature type="non-terminal residue" evidence="2">
    <location>
        <position position="186"/>
    </location>
</feature>
<dbReference type="InterPro" id="IPR023780">
    <property type="entry name" value="Chromo_domain"/>
</dbReference>
<dbReference type="CDD" id="cd18977">
    <property type="entry name" value="CD_POL_like"/>
    <property type="match status" value="1"/>
</dbReference>
<dbReference type="AlphaFoldDB" id="X8JEN9"/>
<organism evidence="2 3">
    <name type="scientific">Rhizoctonia solani AG-3 Rhs1AP</name>
    <dbReference type="NCBI Taxonomy" id="1086054"/>
    <lineage>
        <taxon>Eukaryota</taxon>
        <taxon>Fungi</taxon>
        <taxon>Dikarya</taxon>
        <taxon>Basidiomycota</taxon>
        <taxon>Agaricomycotina</taxon>
        <taxon>Agaricomycetes</taxon>
        <taxon>Cantharellales</taxon>
        <taxon>Ceratobasidiaceae</taxon>
        <taxon>Rhizoctonia</taxon>
    </lineage>
</organism>
<dbReference type="Pfam" id="PF24626">
    <property type="entry name" value="SH3_Tf2-1"/>
    <property type="match status" value="1"/>
</dbReference>
<dbReference type="SUPFAM" id="SSF54160">
    <property type="entry name" value="Chromo domain-like"/>
    <property type="match status" value="1"/>
</dbReference>
<evidence type="ECO:0000313" key="3">
    <source>
        <dbReference type="Proteomes" id="UP000030108"/>
    </source>
</evidence>
<dbReference type="InterPro" id="IPR016197">
    <property type="entry name" value="Chromo-like_dom_sf"/>
</dbReference>
<dbReference type="InterPro" id="IPR056924">
    <property type="entry name" value="SH3_Tf2-1"/>
</dbReference>
<evidence type="ECO:0000313" key="2">
    <source>
        <dbReference type="EMBL" id="EUC61403.1"/>
    </source>
</evidence>
<reference evidence="3" key="1">
    <citation type="journal article" date="2014" name="Genome Announc.">
        <title>Draft genome sequence of the plant-pathogenic soil fungus Rhizoctonia solani anastomosis group 3 strain Rhs1AP.</title>
        <authorList>
            <person name="Cubeta M.A."/>
            <person name="Thomas E."/>
            <person name="Dean R.A."/>
            <person name="Jabaji S."/>
            <person name="Neate S.M."/>
            <person name="Tavantzis S."/>
            <person name="Toda T."/>
            <person name="Vilgalys R."/>
            <person name="Bharathan N."/>
            <person name="Fedorova-Abrams N."/>
            <person name="Pakala S.B."/>
            <person name="Pakala S.M."/>
            <person name="Zafar N."/>
            <person name="Joardar V."/>
            <person name="Losada L."/>
            <person name="Nierman W.C."/>
        </authorList>
    </citation>
    <scope>NUCLEOTIDE SEQUENCE [LARGE SCALE GENOMIC DNA]</scope>
    <source>
        <strain evidence="3">AG-3</strain>
    </source>
</reference>
<dbReference type="InterPro" id="IPR000953">
    <property type="entry name" value="Chromo/chromo_shadow_dom"/>
</dbReference>
<feature type="domain" description="Chromo" evidence="1">
    <location>
        <begin position="125"/>
        <end position="186"/>
    </location>
</feature>
<dbReference type="PROSITE" id="PS50013">
    <property type="entry name" value="CHROMO_2"/>
    <property type="match status" value="1"/>
</dbReference>
<dbReference type="EMBL" id="JATN01000319">
    <property type="protein sequence ID" value="EUC61403.1"/>
    <property type="molecule type" value="Genomic_DNA"/>
</dbReference>
<comment type="caution">
    <text evidence="2">The sequence shown here is derived from an EMBL/GenBank/DDBJ whole genome shotgun (WGS) entry which is preliminary data.</text>
</comment>
<proteinExistence type="predicted"/>
<accession>X8JEN9</accession>
<dbReference type="Proteomes" id="UP000030108">
    <property type="component" value="Unassembled WGS sequence"/>
</dbReference>
<evidence type="ECO:0000259" key="1">
    <source>
        <dbReference type="PROSITE" id="PS50013"/>
    </source>
</evidence>
<name>X8JEN9_9AGAM</name>
<dbReference type="Pfam" id="PF00385">
    <property type="entry name" value="Chromo"/>
    <property type="match status" value="1"/>
</dbReference>
<dbReference type="SMART" id="SM00298">
    <property type="entry name" value="CHROMO"/>
    <property type="match status" value="1"/>
</dbReference>
<dbReference type="GO" id="GO:0006338">
    <property type="term" value="P:chromatin remodeling"/>
    <property type="evidence" value="ECO:0007669"/>
    <property type="project" value="UniProtKB-ARBA"/>
</dbReference>
<dbReference type="Gene3D" id="2.40.50.40">
    <property type="match status" value="1"/>
</dbReference>